<dbReference type="Proteomes" id="UP000032141">
    <property type="component" value="Chromosome C8"/>
</dbReference>
<dbReference type="EnsemblPlants" id="Bo8g079310.1">
    <property type="protein sequence ID" value="Bo8g079310.1"/>
    <property type="gene ID" value="Bo8g079310"/>
</dbReference>
<accession>A0A0D3DRS3</accession>
<dbReference type="HOGENOM" id="CLU_3225320_0_0_1"/>
<evidence type="ECO:0000313" key="2">
    <source>
        <dbReference type="Proteomes" id="UP000032141"/>
    </source>
</evidence>
<reference evidence="1" key="2">
    <citation type="submission" date="2015-03" db="UniProtKB">
        <authorList>
            <consortium name="EnsemblPlants"/>
        </authorList>
    </citation>
    <scope>IDENTIFICATION</scope>
</reference>
<evidence type="ECO:0000313" key="1">
    <source>
        <dbReference type="EnsemblPlants" id="Bo8g079310.1"/>
    </source>
</evidence>
<keyword evidence="2" id="KW-1185">Reference proteome</keyword>
<proteinExistence type="predicted"/>
<protein>
    <submittedName>
        <fullName evidence="1">Uncharacterized protein</fullName>
    </submittedName>
</protein>
<sequence length="44" mass="5036">MVADCVCCLSQNGLISAIRMYPLRLYKVGKTPIQNRSMNYSCFF</sequence>
<dbReference type="Gramene" id="Bo8g079310.1">
    <property type="protein sequence ID" value="Bo8g079310.1"/>
    <property type="gene ID" value="Bo8g079310"/>
</dbReference>
<dbReference type="AlphaFoldDB" id="A0A0D3DRS3"/>
<reference evidence="1 2" key="1">
    <citation type="journal article" date="2014" name="Genome Biol.">
        <title>Transcriptome and methylome profiling reveals relics of genome dominance in the mesopolyploid Brassica oleracea.</title>
        <authorList>
            <person name="Parkin I.A."/>
            <person name="Koh C."/>
            <person name="Tang H."/>
            <person name="Robinson S.J."/>
            <person name="Kagale S."/>
            <person name="Clarke W.E."/>
            <person name="Town C.D."/>
            <person name="Nixon J."/>
            <person name="Krishnakumar V."/>
            <person name="Bidwell S.L."/>
            <person name="Denoeud F."/>
            <person name="Belcram H."/>
            <person name="Links M.G."/>
            <person name="Just J."/>
            <person name="Clarke C."/>
            <person name="Bender T."/>
            <person name="Huebert T."/>
            <person name="Mason A.S."/>
            <person name="Pires J.C."/>
            <person name="Barker G."/>
            <person name="Moore J."/>
            <person name="Walley P.G."/>
            <person name="Manoli S."/>
            <person name="Batley J."/>
            <person name="Edwards D."/>
            <person name="Nelson M.N."/>
            <person name="Wang X."/>
            <person name="Paterson A.H."/>
            <person name="King G."/>
            <person name="Bancroft I."/>
            <person name="Chalhoub B."/>
            <person name="Sharpe A.G."/>
        </authorList>
    </citation>
    <scope>NUCLEOTIDE SEQUENCE</scope>
    <source>
        <strain evidence="1 2">cv. TO1000</strain>
    </source>
</reference>
<name>A0A0D3DRS3_BRAOL</name>
<organism evidence="1 2">
    <name type="scientific">Brassica oleracea var. oleracea</name>
    <dbReference type="NCBI Taxonomy" id="109376"/>
    <lineage>
        <taxon>Eukaryota</taxon>
        <taxon>Viridiplantae</taxon>
        <taxon>Streptophyta</taxon>
        <taxon>Embryophyta</taxon>
        <taxon>Tracheophyta</taxon>
        <taxon>Spermatophyta</taxon>
        <taxon>Magnoliopsida</taxon>
        <taxon>eudicotyledons</taxon>
        <taxon>Gunneridae</taxon>
        <taxon>Pentapetalae</taxon>
        <taxon>rosids</taxon>
        <taxon>malvids</taxon>
        <taxon>Brassicales</taxon>
        <taxon>Brassicaceae</taxon>
        <taxon>Brassiceae</taxon>
        <taxon>Brassica</taxon>
    </lineage>
</organism>